<comment type="function">
    <text evidence="11">A protein kinase that phosphorylates Ser and Thr residues. Probably acts to suppress the effects of stress linked to accumulation of reactive oxygen species. Probably involved in the extracytoplasmic stress response.</text>
</comment>
<feature type="domain" description="Aminoglycoside phosphotransferase" evidence="12">
    <location>
        <begin position="67"/>
        <end position="284"/>
    </location>
</feature>
<keyword evidence="2 11" id="KW-0723">Serine/threonine-protein kinase</keyword>
<feature type="binding site" evidence="11">
    <location>
        <position position="249"/>
    </location>
    <ligand>
        <name>Mg(2+)</name>
        <dbReference type="ChEBI" id="CHEBI:18420"/>
    </ligand>
</feature>
<evidence type="ECO:0000256" key="11">
    <source>
        <dbReference type="HAMAP-Rule" id="MF_01497"/>
    </source>
</evidence>
<feature type="active site" description="Proton acceptor" evidence="11">
    <location>
        <position position="232"/>
    </location>
</feature>
<comment type="subcellular location">
    <subcellularLocation>
        <location evidence="11">Cytoplasm</location>
    </subcellularLocation>
</comment>
<organism evidence="13 14">
    <name type="scientific">Leptospira weilii str. 2006001853</name>
    <dbReference type="NCBI Taxonomy" id="1001589"/>
    <lineage>
        <taxon>Bacteria</taxon>
        <taxon>Pseudomonadati</taxon>
        <taxon>Spirochaetota</taxon>
        <taxon>Spirochaetia</taxon>
        <taxon>Leptospirales</taxon>
        <taxon>Leptospiraceae</taxon>
        <taxon>Leptospira</taxon>
    </lineage>
</organism>
<comment type="caution">
    <text evidence="13">The sequence shown here is derived from an EMBL/GenBank/DDBJ whole genome shotgun (WGS) entry which is preliminary data.</text>
</comment>
<evidence type="ECO:0000313" key="13">
    <source>
        <dbReference type="EMBL" id="EKR64485.1"/>
    </source>
</evidence>
<dbReference type="PANTHER" id="PTHR39573">
    <property type="entry name" value="STRESS RESPONSE KINASE A"/>
    <property type="match status" value="1"/>
</dbReference>
<dbReference type="GO" id="GO:0005737">
    <property type="term" value="C:cytoplasm"/>
    <property type="evidence" value="ECO:0007669"/>
    <property type="project" value="UniProtKB-SubCell"/>
</dbReference>
<feature type="binding site" evidence="11">
    <location>
        <position position="237"/>
    </location>
    <ligand>
        <name>Mg(2+)</name>
        <dbReference type="ChEBI" id="CHEBI:18420"/>
    </ligand>
</feature>
<dbReference type="Gene3D" id="1.10.510.10">
    <property type="entry name" value="Transferase(Phosphotransferase) domain 1"/>
    <property type="match status" value="1"/>
</dbReference>
<keyword evidence="9 11" id="KW-0460">Magnesium</keyword>
<dbReference type="HAMAP" id="MF_01497">
    <property type="entry name" value="SrkA_kinase"/>
    <property type="match status" value="1"/>
</dbReference>
<keyword evidence="7 11" id="KW-0418">Kinase</keyword>
<comment type="subunit">
    <text evidence="11">Monomer.</text>
</comment>
<sequence length="382" mass="45149">MKTKFRQDRNKTVEFHPGLIKKFPKKLEIRILESVADFFQLNPGEILTLAEKAGYEPSGHCMALNSLENRVFDLRLENGSHIISKFYRPGRWSREQILEEHHFLQDLKEEEIPVCAPFLFENESSLSLFQEDIYYSFWPRVGGRSPDELNPENLRILGRLLARIHNIGQAKHFEHRITLDSETYGTAPLETLLKGEWIPPSCKKDYLEVANRILDLFREKIETVPLHRIHGDCHKGNLLFGKEGWFFVDFDDCLKGPAVQDFWMLLSRGKEGLEEREYILSGYREFREFNDSWFDLVEILRAMRFVHYSAWISSRFTTDPSFPVAFPHFMGNEYWEKETLELKEQYKLIYNSLGGKNFFFVTESTSQEEELTNKDFFWDLED</sequence>
<evidence type="ECO:0000256" key="1">
    <source>
        <dbReference type="ARBA" id="ARBA00022490"/>
    </source>
</evidence>
<keyword evidence="6 11" id="KW-0547">Nucleotide-binding</keyword>
<dbReference type="Gene3D" id="3.30.200.70">
    <property type="match status" value="1"/>
</dbReference>
<dbReference type="GO" id="GO:0004674">
    <property type="term" value="F:protein serine/threonine kinase activity"/>
    <property type="evidence" value="ECO:0007669"/>
    <property type="project" value="UniProtKB-UniRule"/>
</dbReference>
<evidence type="ECO:0000256" key="9">
    <source>
        <dbReference type="ARBA" id="ARBA00022842"/>
    </source>
</evidence>
<gene>
    <name evidence="11" type="primary">srkA</name>
    <name evidence="13" type="ORF">LEP1GSC036_2756</name>
</gene>
<name>A0A828Z3J2_9LEPT</name>
<evidence type="ECO:0000256" key="3">
    <source>
        <dbReference type="ARBA" id="ARBA00022553"/>
    </source>
</evidence>
<dbReference type="AlphaFoldDB" id="A0A828Z3J2"/>
<proteinExistence type="inferred from homology"/>
<evidence type="ECO:0000259" key="12">
    <source>
        <dbReference type="Pfam" id="PF01636"/>
    </source>
</evidence>
<comment type="similarity">
    <text evidence="11">Belongs to the SrkA/RdoA protein kinase family.</text>
</comment>
<keyword evidence="3 11" id="KW-0597">Phosphoprotein</keyword>
<feature type="site" description="ATP" evidence="11">
    <location>
        <position position="66"/>
    </location>
</feature>
<dbReference type="SUPFAM" id="SSF56112">
    <property type="entry name" value="Protein kinase-like (PK-like)"/>
    <property type="match status" value="1"/>
</dbReference>
<evidence type="ECO:0000256" key="6">
    <source>
        <dbReference type="ARBA" id="ARBA00022741"/>
    </source>
</evidence>
<feature type="active site" evidence="11">
    <location>
        <position position="249"/>
    </location>
</feature>
<evidence type="ECO:0000256" key="2">
    <source>
        <dbReference type="ARBA" id="ARBA00022527"/>
    </source>
</evidence>
<keyword evidence="5 11" id="KW-0479">Metal-binding</keyword>
<keyword evidence="8 11" id="KW-0067">ATP-binding</keyword>
<evidence type="ECO:0000256" key="7">
    <source>
        <dbReference type="ARBA" id="ARBA00022777"/>
    </source>
</evidence>
<protein>
    <recommendedName>
        <fullName evidence="11">Stress response kinase A</fullName>
        <ecNumber evidence="11">2.7.11.1</ecNumber>
    </recommendedName>
    <alternativeName>
        <fullName evidence="11">Serine/threonine-protein kinase SrkA</fullName>
    </alternativeName>
</protein>
<dbReference type="PANTHER" id="PTHR39573:SF1">
    <property type="entry name" value="STRESS RESPONSE KINASE A"/>
    <property type="match status" value="1"/>
</dbReference>
<keyword evidence="4 11" id="KW-0808">Transferase</keyword>
<evidence type="ECO:0000256" key="5">
    <source>
        <dbReference type="ARBA" id="ARBA00022723"/>
    </source>
</evidence>
<comment type="catalytic activity">
    <reaction evidence="11">
        <text>L-seryl-[protein] + ATP = O-phospho-L-seryl-[protein] + ADP + H(+)</text>
        <dbReference type="Rhea" id="RHEA:17989"/>
        <dbReference type="Rhea" id="RHEA-COMP:9863"/>
        <dbReference type="Rhea" id="RHEA-COMP:11604"/>
        <dbReference type="ChEBI" id="CHEBI:15378"/>
        <dbReference type="ChEBI" id="CHEBI:29999"/>
        <dbReference type="ChEBI" id="CHEBI:30616"/>
        <dbReference type="ChEBI" id="CHEBI:83421"/>
        <dbReference type="ChEBI" id="CHEBI:456216"/>
        <dbReference type="EC" id="2.7.11.1"/>
    </reaction>
</comment>
<dbReference type="InterPro" id="IPR002575">
    <property type="entry name" value="Aminoglycoside_PTrfase"/>
</dbReference>
<evidence type="ECO:0000313" key="14">
    <source>
        <dbReference type="Proteomes" id="UP000001338"/>
    </source>
</evidence>
<accession>A0A828Z3J2</accession>
<keyword evidence="1 11" id="KW-0963">Cytoplasm</keyword>
<dbReference type="EC" id="2.7.11.1" evidence="11"/>
<dbReference type="EMBL" id="AFLV02000039">
    <property type="protein sequence ID" value="EKR64485.1"/>
    <property type="molecule type" value="Genomic_DNA"/>
</dbReference>
<dbReference type="GO" id="GO:0000287">
    <property type="term" value="F:magnesium ion binding"/>
    <property type="evidence" value="ECO:0007669"/>
    <property type="project" value="UniProtKB-UniRule"/>
</dbReference>
<evidence type="ECO:0000256" key="4">
    <source>
        <dbReference type="ARBA" id="ARBA00022679"/>
    </source>
</evidence>
<evidence type="ECO:0000256" key="10">
    <source>
        <dbReference type="ARBA" id="ARBA00023016"/>
    </source>
</evidence>
<dbReference type="NCBIfam" id="NF008738">
    <property type="entry name" value="PRK11768.1"/>
    <property type="match status" value="1"/>
</dbReference>
<keyword evidence="10 11" id="KW-0346">Stress response</keyword>
<dbReference type="Gene3D" id="1.20.1270.170">
    <property type="match status" value="1"/>
</dbReference>
<reference evidence="13 14" key="1">
    <citation type="submission" date="2012-10" db="EMBL/GenBank/DDBJ databases">
        <authorList>
            <person name="Harkins D.M."/>
            <person name="Durkin A.S."/>
            <person name="Brinkac L.M."/>
            <person name="Haft D.H."/>
            <person name="Selengut J.D."/>
            <person name="Sanka R."/>
            <person name="DePew J."/>
            <person name="Purushe J."/>
            <person name="Whelen A.C."/>
            <person name="Vinetz J.M."/>
            <person name="Sutton G.G."/>
            <person name="Nierman W.C."/>
            <person name="Fouts D.E."/>
        </authorList>
    </citation>
    <scope>NUCLEOTIDE SEQUENCE [LARGE SCALE GENOMIC DNA]</scope>
    <source>
        <strain evidence="13 14">2006001853</strain>
    </source>
</reference>
<evidence type="ECO:0000256" key="8">
    <source>
        <dbReference type="ARBA" id="ARBA00022840"/>
    </source>
</evidence>
<dbReference type="InterPro" id="IPR011009">
    <property type="entry name" value="Kinase-like_dom_sf"/>
</dbReference>
<comment type="cofactor">
    <cofactor evidence="11">
        <name>Mg(2+)</name>
        <dbReference type="ChEBI" id="CHEBI:18420"/>
    </cofactor>
</comment>
<dbReference type="Pfam" id="PF01636">
    <property type="entry name" value="APH"/>
    <property type="match status" value="1"/>
</dbReference>
<dbReference type="Proteomes" id="UP000001338">
    <property type="component" value="Unassembled WGS sequence"/>
</dbReference>
<dbReference type="InterPro" id="IPR032882">
    <property type="entry name" value="SrkA/RdoA"/>
</dbReference>
<comment type="catalytic activity">
    <reaction evidence="11">
        <text>L-threonyl-[protein] + ATP = O-phospho-L-threonyl-[protein] + ADP + H(+)</text>
        <dbReference type="Rhea" id="RHEA:46608"/>
        <dbReference type="Rhea" id="RHEA-COMP:11060"/>
        <dbReference type="Rhea" id="RHEA-COMP:11605"/>
        <dbReference type="ChEBI" id="CHEBI:15378"/>
        <dbReference type="ChEBI" id="CHEBI:30013"/>
        <dbReference type="ChEBI" id="CHEBI:30616"/>
        <dbReference type="ChEBI" id="CHEBI:61977"/>
        <dbReference type="ChEBI" id="CHEBI:456216"/>
        <dbReference type="EC" id="2.7.11.1"/>
    </reaction>
</comment>
<dbReference type="GO" id="GO:0005524">
    <property type="term" value="F:ATP binding"/>
    <property type="evidence" value="ECO:0007669"/>
    <property type="project" value="UniProtKB-UniRule"/>
</dbReference>